<gene>
    <name evidence="2" type="ORF">GCM10022255_073350</name>
</gene>
<accession>A0ABP8DJ17</accession>
<evidence type="ECO:0000256" key="1">
    <source>
        <dbReference type="SAM" id="Phobius"/>
    </source>
</evidence>
<feature type="transmembrane region" description="Helical" evidence="1">
    <location>
        <begin position="186"/>
        <end position="205"/>
    </location>
</feature>
<keyword evidence="3" id="KW-1185">Reference proteome</keyword>
<feature type="transmembrane region" description="Helical" evidence="1">
    <location>
        <begin position="16"/>
        <end position="36"/>
    </location>
</feature>
<organism evidence="2 3">
    <name type="scientific">Dactylosporangium darangshiense</name>
    <dbReference type="NCBI Taxonomy" id="579108"/>
    <lineage>
        <taxon>Bacteria</taxon>
        <taxon>Bacillati</taxon>
        <taxon>Actinomycetota</taxon>
        <taxon>Actinomycetes</taxon>
        <taxon>Micromonosporales</taxon>
        <taxon>Micromonosporaceae</taxon>
        <taxon>Dactylosporangium</taxon>
    </lineage>
</organism>
<name>A0ABP8DJ17_9ACTN</name>
<feature type="transmembrane region" description="Helical" evidence="1">
    <location>
        <begin position="145"/>
        <end position="166"/>
    </location>
</feature>
<keyword evidence="1" id="KW-0812">Transmembrane</keyword>
<dbReference type="EMBL" id="BAABAT010000027">
    <property type="protein sequence ID" value="GAA4257259.1"/>
    <property type="molecule type" value="Genomic_DNA"/>
</dbReference>
<evidence type="ECO:0000313" key="3">
    <source>
        <dbReference type="Proteomes" id="UP001500620"/>
    </source>
</evidence>
<evidence type="ECO:0000313" key="2">
    <source>
        <dbReference type="EMBL" id="GAA4257259.1"/>
    </source>
</evidence>
<dbReference type="RefSeq" id="WP_345134260.1">
    <property type="nucleotide sequence ID" value="NZ_BAABAT010000027.1"/>
</dbReference>
<keyword evidence="1" id="KW-1133">Transmembrane helix</keyword>
<proteinExistence type="predicted"/>
<sequence length="223" mass="22208">MRGLTLVPPTLRAMRLGPVVGAAVAGLLIAAGPALFGARLEADDLGDLLRLAALCAATGLAFAFDDPARPTLVAVPVPAWRGAAVRAAAALVAFAAWWAAAVTAVYAAPGPAGLPLVGLSVEAAAVAALSLAAAAVAVRFTARGIGGPVAAPAALAVALAVVVAPLRPPMRVPAGTAGPTWAVVHHRWAALLAVLVVTTVVAVTAPPARRRYRLGERGRPGRP</sequence>
<feature type="transmembrane region" description="Helical" evidence="1">
    <location>
        <begin position="85"/>
        <end position="108"/>
    </location>
</feature>
<reference evidence="3" key="1">
    <citation type="journal article" date="2019" name="Int. J. Syst. Evol. Microbiol.">
        <title>The Global Catalogue of Microorganisms (GCM) 10K type strain sequencing project: providing services to taxonomists for standard genome sequencing and annotation.</title>
        <authorList>
            <consortium name="The Broad Institute Genomics Platform"/>
            <consortium name="The Broad Institute Genome Sequencing Center for Infectious Disease"/>
            <person name="Wu L."/>
            <person name="Ma J."/>
        </authorList>
    </citation>
    <scope>NUCLEOTIDE SEQUENCE [LARGE SCALE GENOMIC DNA]</scope>
    <source>
        <strain evidence="3">JCM 17441</strain>
    </source>
</reference>
<keyword evidence="1" id="KW-0472">Membrane</keyword>
<dbReference type="Proteomes" id="UP001500620">
    <property type="component" value="Unassembled WGS sequence"/>
</dbReference>
<protein>
    <recommendedName>
        <fullName evidence="4">ABC transporter</fullName>
    </recommendedName>
</protein>
<feature type="transmembrane region" description="Helical" evidence="1">
    <location>
        <begin position="114"/>
        <end position="138"/>
    </location>
</feature>
<evidence type="ECO:0008006" key="4">
    <source>
        <dbReference type="Google" id="ProtNLM"/>
    </source>
</evidence>
<comment type="caution">
    <text evidence="2">The sequence shown here is derived from an EMBL/GenBank/DDBJ whole genome shotgun (WGS) entry which is preliminary data.</text>
</comment>
<feature type="transmembrane region" description="Helical" evidence="1">
    <location>
        <begin position="48"/>
        <end position="64"/>
    </location>
</feature>